<evidence type="ECO:0000259" key="9">
    <source>
        <dbReference type="PROSITE" id="PS50994"/>
    </source>
</evidence>
<keyword evidence="3" id="KW-0548">Nucleotidyltransferase</keyword>
<dbReference type="SUPFAM" id="SSF53098">
    <property type="entry name" value="Ribonuclease H-like"/>
    <property type="match status" value="1"/>
</dbReference>
<feature type="compositionally biased region" description="Basic and acidic residues" evidence="8">
    <location>
        <begin position="895"/>
        <end position="904"/>
    </location>
</feature>
<feature type="domain" description="Integrase catalytic" evidence="9">
    <location>
        <begin position="616"/>
        <end position="768"/>
    </location>
</feature>
<dbReference type="Pfam" id="PF17917">
    <property type="entry name" value="RT_RNaseH"/>
    <property type="match status" value="1"/>
</dbReference>
<feature type="region of interest" description="Disordered" evidence="8">
    <location>
        <begin position="845"/>
        <end position="944"/>
    </location>
</feature>
<dbReference type="InterPro" id="IPR043128">
    <property type="entry name" value="Rev_trsase/Diguanyl_cyclase"/>
</dbReference>
<dbReference type="GO" id="GO:0016787">
    <property type="term" value="F:hydrolase activity"/>
    <property type="evidence" value="ECO:0007669"/>
    <property type="project" value="UniProtKB-KW"/>
</dbReference>
<dbReference type="GO" id="GO:0042575">
    <property type="term" value="C:DNA polymerase complex"/>
    <property type="evidence" value="ECO:0007669"/>
    <property type="project" value="UniProtKB-ARBA"/>
</dbReference>
<dbReference type="EC" id="2.7.7.49" evidence="1"/>
<dbReference type="AlphaFoldDB" id="A0AAD8DLK4"/>
<evidence type="ECO:0000256" key="3">
    <source>
        <dbReference type="ARBA" id="ARBA00022695"/>
    </source>
</evidence>
<dbReference type="Gene3D" id="3.30.420.10">
    <property type="entry name" value="Ribonuclease H-like superfamily/Ribonuclease H"/>
    <property type="match status" value="1"/>
</dbReference>
<evidence type="ECO:0000256" key="1">
    <source>
        <dbReference type="ARBA" id="ARBA00012493"/>
    </source>
</evidence>
<evidence type="ECO:0000313" key="10">
    <source>
        <dbReference type="EMBL" id="KAJ8706686.1"/>
    </source>
</evidence>
<name>A0AAD8DLK4_MYTSE</name>
<dbReference type="Pfam" id="PF00078">
    <property type="entry name" value="RVT_1"/>
    <property type="match status" value="1"/>
</dbReference>
<dbReference type="FunFam" id="3.30.70.270:FF:000020">
    <property type="entry name" value="Transposon Tf2-6 polyprotein-like Protein"/>
    <property type="match status" value="1"/>
</dbReference>
<dbReference type="FunFam" id="1.10.340.70:FF:000003">
    <property type="entry name" value="Protein CBG25708"/>
    <property type="match status" value="1"/>
</dbReference>
<accession>A0AAD8DLK4</accession>
<dbReference type="Gene3D" id="3.30.70.270">
    <property type="match status" value="2"/>
</dbReference>
<dbReference type="GO" id="GO:0004519">
    <property type="term" value="F:endonuclease activity"/>
    <property type="evidence" value="ECO:0007669"/>
    <property type="project" value="UniProtKB-KW"/>
</dbReference>
<gene>
    <name evidence="10" type="ORF">PYW07_012764</name>
</gene>
<dbReference type="GO" id="GO:0003676">
    <property type="term" value="F:nucleic acid binding"/>
    <property type="evidence" value="ECO:0007669"/>
    <property type="project" value="InterPro"/>
</dbReference>
<dbReference type="InterPro" id="IPR041373">
    <property type="entry name" value="RT_RNaseH"/>
</dbReference>
<dbReference type="Pfam" id="PF17921">
    <property type="entry name" value="Integrase_H2C2"/>
    <property type="match status" value="1"/>
</dbReference>
<dbReference type="InterPro" id="IPR036397">
    <property type="entry name" value="RNaseH_sf"/>
</dbReference>
<keyword evidence="5" id="KW-0255">Endonuclease</keyword>
<keyword evidence="2" id="KW-0808">Transferase</keyword>
<dbReference type="EMBL" id="JARGEI010000028">
    <property type="protein sequence ID" value="KAJ8706686.1"/>
    <property type="molecule type" value="Genomic_DNA"/>
</dbReference>
<dbReference type="CDD" id="cd01647">
    <property type="entry name" value="RT_LTR"/>
    <property type="match status" value="1"/>
</dbReference>
<dbReference type="InterPro" id="IPR012337">
    <property type="entry name" value="RNaseH-like_sf"/>
</dbReference>
<dbReference type="Gene3D" id="3.10.10.10">
    <property type="entry name" value="HIV Type 1 Reverse Transcriptase, subunit A, domain 1"/>
    <property type="match status" value="1"/>
</dbReference>
<dbReference type="Pfam" id="PF00665">
    <property type="entry name" value="rve"/>
    <property type="match status" value="1"/>
</dbReference>
<protein>
    <recommendedName>
        <fullName evidence="1">RNA-directed DNA polymerase</fullName>
        <ecNumber evidence="1">2.7.7.49</ecNumber>
    </recommendedName>
</protein>
<dbReference type="PROSITE" id="PS50994">
    <property type="entry name" value="INTEGRASE"/>
    <property type="match status" value="1"/>
</dbReference>
<dbReference type="InterPro" id="IPR043502">
    <property type="entry name" value="DNA/RNA_pol_sf"/>
</dbReference>
<dbReference type="GO" id="GO:0003964">
    <property type="term" value="F:RNA-directed DNA polymerase activity"/>
    <property type="evidence" value="ECO:0007669"/>
    <property type="project" value="UniProtKB-KW"/>
</dbReference>
<sequence>MATSRYKELFTEGLGRFKGGPVRLRVREGATPVFCRARPVPYALRKRVDDELDIMLRTGVIEPVESADWATPLVPVRKADGGLRICADYKVTLNPVLLIDRYPLPRIDDLLVKLNGAKVLSKIDLSQAYNQIELEDPDNLTVINTHKGLFKYKRLVYGLSSSPGIFQRIMSNLVNDIPNVQVFLDDIIIGTTTMTQHLETLETLLERLHNSGIKLKKNKCFFMTNQVKYLGYIISADGIKTDPEKVEGIINIPSPRNVTELRSFLGTINFYAKFVGNLSTILAPLYNLLKKGITWNWDRECELSYRKVKSILTSVDVLAHYDPDKPLFLTCDASARGLGGVLTQLCEGECAGAGVGAGTGPRERPVIYVSRALTNAEKNYSQIEREALAIIFSLEKLHQYLYGRRFTLRTDHKPLVTIFGPKQGVPSMAASRLQRWAIKLAAYTYDIEFVRSKDNGADGLSRLPARTSGKQCTKMPEQTFLHFAQNAMLMDYQEIRKHTSRDPLLGRVLSYLRDEWPSDEIITTLKPYYNRKKELYEELGCVMWGHRVVVPETCRTKVLLELHEAHMGIVKTKSFARSYVWWPGIDEAIESMCRSCRTCAAEADAPPRHEPCPWPWPDKPWARVHLDFLGPIAGRIFLVMIDARTKWIEVSQVPSTAAVHLINRLSEGFARFGLPKQIVSDNGPPFTSSEFSRFLSANGVEHLFSAPYHPASNGAAENAVRTVKKVIKKAHREKLDITLFLNNFLLHYRNTEHCTTGETPALLMCGRRLRTKLDSLIPDRSTKVRNTQQKQQQTGGASGTRDLRPGEEIWLRQYRGDDRWVQGTVTEKIGTTDYRVVDAIGRESHKHIDQLKQRKRSSLIAPSSPPRNEGRTAGDGGGPSPSRVNGNTPRVITAKNKDDVHELYEDCEEQPTPEVTQTPHSPTLEPAQNRPIRQCRLNKPKYNL</sequence>
<reference evidence="10" key="1">
    <citation type="submission" date="2023-03" db="EMBL/GenBank/DDBJ databases">
        <title>Chromosome-level genomes of two armyworms, Mythimna separata and Mythimna loreyi, provide insights into the biosynthesis and reception of sex pheromones.</title>
        <authorList>
            <person name="Zhao H."/>
        </authorList>
    </citation>
    <scope>NUCLEOTIDE SEQUENCE</scope>
    <source>
        <strain evidence="10">BeijingLab</strain>
        <tissue evidence="10">Pupa</tissue>
    </source>
</reference>
<dbReference type="InterPro" id="IPR041588">
    <property type="entry name" value="Integrase_H2C2"/>
</dbReference>
<evidence type="ECO:0000313" key="11">
    <source>
        <dbReference type="Proteomes" id="UP001231518"/>
    </source>
</evidence>
<evidence type="ECO:0000256" key="4">
    <source>
        <dbReference type="ARBA" id="ARBA00022722"/>
    </source>
</evidence>
<dbReference type="FunFam" id="3.30.420.10:FF:000063">
    <property type="entry name" value="Retrovirus-related Pol polyprotein from transposon 297-like Protein"/>
    <property type="match status" value="1"/>
</dbReference>
<keyword evidence="7" id="KW-0695">RNA-directed DNA polymerase</keyword>
<evidence type="ECO:0000256" key="5">
    <source>
        <dbReference type="ARBA" id="ARBA00022759"/>
    </source>
</evidence>
<dbReference type="Proteomes" id="UP001231518">
    <property type="component" value="Chromosome 30"/>
</dbReference>
<dbReference type="PANTHER" id="PTHR37984">
    <property type="entry name" value="PROTEIN CBG26694"/>
    <property type="match status" value="1"/>
</dbReference>
<dbReference type="InterPro" id="IPR050951">
    <property type="entry name" value="Retrovirus_Pol_polyprotein"/>
</dbReference>
<dbReference type="CDD" id="cd09274">
    <property type="entry name" value="RNase_HI_RT_Ty3"/>
    <property type="match status" value="1"/>
</dbReference>
<feature type="compositionally biased region" description="Polar residues" evidence="8">
    <location>
        <begin position="784"/>
        <end position="795"/>
    </location>
</feature>
<evidence type="ECO:0000256" key="8">
    <source>
        <dbReference type="SAM" id="MobiDB-lite"/>
    </source>
</evidence>
<proteinExistence type="predicted"/>
<dbReference type="InterPro" id="IPR000477">
    <property type="entry name" value="RT_dom"/>
</dbReference>
<keyword evidence="6" id="KW-0378">Hydrolase</keyword>
<dbReference type="Gene3D" id="1.10.340.70">
    <property type="match status" value="1"/>
</dbReference>
<keyword evidence="4" id="KW-0540">Nuclease</keyword>
<dbReference type="SUPFAM" id="SSF56672">
    <property type="entry name" value="DNA/RNA polymerases"/>
    <property type="match status" value="1"/>
</dbReference>
<evidence type="ECO:0000256" key="2">
    <source>
        <dbReference type="ARBA" id="ARBA00022679"/>
    </source>
</evidence>
<feature type="region of interest" description="Disordered" evidence="8">
    <location>
        <begin position="779"/>
        <end position="806"/>
    </location>
</feature>
<keyword evidence="11" id="KW-1185">Reference proteome</keyword>
<comment type="caution">
    <text evidence="10">The sequence shown here is derived from an EMBL/GenBank/DDBJ whole genome shotgun (WGS) entry which is preliminary data.</text>
</comment>
<evidence type="ECO:0000256" key="7">
    <source>
        <dbReference type="ARBA" id="ARBA00022918"/>
    </source>
</evidence>
<dbReference type="InterPro" id="IPR001584">
    <property type="entry name" value="Integrase_cat-core"/>
</dbReference>
<dbReference type="PANTHER" id="PTHR37984:SF5">
    <property type="entry name" value="PROTEIN NYNRIN-LIKE"/>
    <property type="match status" value="1"/>
</dbReference>
<evidence type="ECO:0000256" key="6">
    <source>
        <dbReference type="ARBA" id="ARBA00022801"/>
    </source>
</evidence>
<dbReference type="GO" id="GO:0015074">
    <property type="term" value="P:DNA integration"/>
    <property type="evidence" value="ECO:0007669"/>
    <property type="project" value="InterPro"/>
</dbReference>
<organism evidence="10 11">
    <name type="scientific">Mythimna separata</name>
    <name type="common">Oriental armyworm</name>
    <name type="synonym">Pseudaletia separata</name>
    <dbReference type="NCBI Taxonomy" id="271217"/>
    <lineage>
        <taxon>Eukaryota</taxon>
        <taxon>Metazoa</taxon>
        <taxon>Ecdysozoa</taxon>
        <taxon>Arthropoda</taxon>
        <taxon>Hexapoda</taxon>
        <taxon>Insecta</taxon>
        <taxon>Pterygota</taxon>
        <taxon>Neoptera</taxon>
        <taxon>Endopterygota</taxon>
        <taxon>Lepidoptera</taxon>
        <taxon>Glossata</taxon>
        <taxon>Ditrysia</taxon>
        <taxon>Noctuoidea</taxon>
        <taxon>Noctuidae</taxon>
        <taxon>Noctuinae</taxon>
        <taxon>Hadenini</taxon>
        <taxon>Mythimna</taxon>
    </lineage>
</organism>